<dbReference type="KEGG" id="mpp:MICPUCDRAFT_54867"/>
<gene>
    <name evidence="1" type="ORF">MICPUCDRAFT_54867</name>
</gene>
<sequence>MNELRGSANKLLPRVHDRGCLHKLAGDIPLNLPISKVPKVLPKYGSTFVLSYIRTYEGTFVLPEVLGTFVLPYNVVRNDVL</sequence>
<protein>
    <submittedName>
        <fullName evidence="1">Predicted protein</fullName>
    </submittedName>
</protein>
<reference evidence="1 2" key="1">
    <citation type="journal article" date="2009" name="Science">
        <title>Green evolution and dynamic adaptations revealed by genomes of the marine picoeukaryotes Micromonas.</title>
        <authorList>
            <person name="Worden A.Z."/>
            <person name="Lee J.H."/>
            <person name="Mock T."/>
            <person name="Rouze P."/>
            <person name="Simmons M.P."/>
            <person name="Aerts A.L."/>
            <person name="Allen A.E."/>
            <person name="Cuvelier M.L."/>
            <person name="Derelle E."/>
            <person name="Everett M.V."/>
            <person name="Foulon E."/>
            <person name="Grimwood J."/>
            <person name="Gundlach H."/>
            <person name="Henrissat B."/>
            <person name="Napoli C."/>
            <person name="McDonald S.M."/>
            <person name="Parker M.S."/>
            <person name="Rombauts S."/>
            <person name="Salamov A."/>
            <person name="Von Dassow P."/>
            <person name="Badger J.H."/>
            <person name="Coutinho P.M."/>
            <person name="Demir E."/>
            <person name="Dubchak I."/>
            <person name="Gentemann C."/>
            <person name="Eikrem W."/>
            <person name="Gready J.E."/>
            <person name="John U."/>
            <person name="Lanier W."/>
            <person name="Lindquist E.A."/>
            <person name="Lucas S."/>
            <person name="Mayer K.F."/>
            <person name="Moreau H."/>
            <person name="Not F."/>
            <person name="Otillar R."/>
            <person name="Panaud O."/>
            <person name="Pangilinan J."/>
            <person name="Paulsen I."/>
            <person name="Piegu B."/>
            <person name="Poliakov A."/>
            <person name="Robbens S."/>
            <person name="Schmutz J."/>
            <person name="Toulza E."/>
            <person name="Wyss T."/>
            <person name="Zelensky A."/>
            <person name="Zhou K."/>
            <person name="Armbrust E.V."/>
            <person name="Bhattacharya D."/>
            <person name="Goodenough U.W."/>
            <person name="Van de Peer Y."/>
            <person name="Grigoriev I.V."/>
        </authorList>
    </citation>
    <scope>NUCLEOTIDE SEQUENCE [LARGE SCALE GENOMIC DNA]</scope>
    <source>
        <strain evidence="1 2">CCMP1545</strain>
    </source>
</reference>
<organism evidence="2">
    <name type="scientific">Micromonas pusilla (strain CCMP1545)</name>
    <name type="common">Picoplanktonic green alga</name>
    <dbReference type="NCBI Taxonomy" id="564608"/>
    <lineage>
        <taxon>Eukaryota</taxon>
        <taxon>Viridiplantae</taxon>
        <taxon>Chlorophyta</taxon>
        <taxon>Mamiellophyceae</taxon>
        <taxon>Mamiellales</taxon>
        <taxon>Mamiellaceae</taxon>
        <taxon>Micromonas</taxon>
    </lineage>
</organism>
<dbReference type="RefSeq" id="XP_003064950.1">
    <property type="nucleotide sequence ID" value="XM_003064904.1"/>
</dbReference>
<dbReference type="GeneID" id="9690391"/>
<dbReference type="EMBL" id="GG663753">
    <property type="protein sequence ID" value="EEH50930.1"/>
    <property type="molecule type" value="Genomic_DNA"/>
</dbReference>
<name>C1NAE4_MICPC</name>
<evidence type="ECO:0000313" key="1">
    <source>
        <dbReference type="EMBL" id="EEH50930.1"/>
    </source>
</evidence>
<dbReference type="Proteomes" id="UP000001876">
    <property type="component" value="Unassembled WGS sequence"/>
</dbReference>
<dbReference type="AlphaFoldDB" id="C1NAE4"/>
<accession>C1NAE4</accession>
<proteinExistence type="predicted"/>
<evidence type="ECO:0000313" key="2">
    <source>
        <dbReference type="Proteomes" id="UP000001876"/>
    </source>
</evidence>
<keyword evidence="2" id="KW-1185">Reference proteome</keyword>